<evidence type="ECO:0000313" key="2">
    <source>
        <dbReference type="EMBL" id="CAF1453268.1"/>
    </source>
</evidence>
<organism evidence="2 3">
    <name type="scientific">Rotaria sordida</name>
    <dbReference type="NCBI Taxonomy" id="392033"/>
    <lineage>
        <taxon>Eukaryota</taxon>
        <taxon>Metazoa</taxon>
        <taxon>Spiralia</taxon>
        <taxon>Gnathifera</taxon>
        <taxon>Rotifera</taxon>
        <taxon>Eurotatoria</taxon>
        <taxon>Bdelloidea</taxon>
        <taxon>Philodinida</taxon>
        <taxon>Philodinidae</taxon>
        <taxon>Rotaria</taxon>
    </lineage>
</organism>
<dbReference type="AlphaFoldDB" id="A0A815PSD7"/>
<dbReference type="Proteomes" id="UP000663870">
    <property type="component" value="Unassembled WGS sequence"/>
</dbReference>
<gene>
    <name evidence="2" type="ORF">JXQ802_LOCUS37729</name>
</gene>
<name>A0A815PSD7_9BILA</name>
<feature type="region of interest" description="Disordered" evidence="1">
    <location>
        <begin position="79"/>
        <end position="102"/>
    </location>
</feature>
<accession>A0A815PSD7</accession>
<reference evidence="2" key="1">
    <citation type="submission" date="2021-02" db="EMBL/GenBank/DDBJ databases">
        <authorList>
            <person name="Nowell W R."/>
        </authorList>
    </citation>
    <scope>NUCLEOTIDE SEQUENCE</scope>
</reference>
<feature type="non-terminal residue" evidence="2">
    <location>
        <position position="1"/>
    </location>
</feature>
<dbReference type="EMBL" id="CAJNOL010002038">
    <property type="protein sequence ID" value="CAF1453268.1"/>
    <property type="molecule type" value="Genomic_DNA"/>
</dbReference>
<keyword evidence="3" id="KW-1185">Reference proteome</keyword>
<sequence length="395" mass="45161">FTSVTEIVITKKIDSMTSHHSPFQTRDQTNVSATDRLALSRAQHLQLRENRPKSFSDDEIDAVSDWSDSDRECCSLSDLESISTNDDTEGGNEDNNKNKLSEEISPSNSLLLSKNHIHVTEIPYSIIDDSTTSTRISFTNEIEKSKEQFNKNTSVNSIQLRKQSQQPLLPARRIEIKQVSPHCLSTRPIITSQLSYTSRNNKKIIPNPTRIYLRRETTSTTISLNTHLTKDSAVSSIYSFQNHDDNQNQRQIISPNFSQTSVPRAYEIKKIFVDDYDYGRLTDIPSTRSSQSRSRQKWGTIVHPPFPLGYQHITPEQITRAVDRLSNPVRCRDRHTRIETPSKRYLSAEETGALINRLNKVKTIRSPEQYWPIQEQSRAVKTLNNNNWKGCGISA</sequence>
<evidence type="ECO:0000313" key="3">
    <source>
        <dbReference type="Proteomes" id="UP000663870"/>
    </source>
</evidence>
<proteinExistence type="predicted"/>
<evidence type="ECO:0000256" key="1">
    <source>
        <dbReference type="SAM" id="MobiDB-lite"/>
    </source>
</evidence>
<comment type="caution">
    <text evidence="2">The sequence shown here is derived from an EMBL/GenBank/DDBJ whole genome shotgun (WGS) entry which is preliminary data.</text>
</comment>
<protein>
    <submittedName>
        <fullName evidence="2">Uncharacterized protein</fullName>
    </submittedName>
</protein>